<accession>A0A9N7U361</accession>
<keyword evidence="2" id="KW-1185">Reference proteome</keyword>
<sequence length="109" mass="12182">MPPAPAVGREEGNSTLSNLLLLLVDPEFSHQTCWATFHLPPWASSETAAESRFILLLRHIHCLRRPLAVSFVFVFLSLIHNASDVTSESRTESANHHIGAKHRLSVYLI</sequence>
<evidence type="ECO:0000313" key="2">
    <source>
        <dbReference type="Proteomes" id="UP001153269"/>
    </source>
</evidence>
<dbReference type="EMBL" id="CADEAL010000702">
    <property type="protein sequence ID" value="CAB1424044.1"/>
    <property type="molecule type" value="Genomic_DNA"/>
</dbReference>
<organism evidence="1 2">
    <name type="scientific">Pleuronectes platessa</name>
    <name type="common">European plaice</name>
    <dbReference type="NCBI Taxonomy" id="8262"/>
    <lineage>
        <taxon>Eukaryota</taxon>
        <taxon>Metazoa</taxon>
        <taxon>Chordata</taxon>
        <taxon>Craniata</taxon>
        <taxon>Vertebrata</taxon>
        <taxon>Euteleostomi</taxon>
        <taxon>Actinopterygii</taxon>
        <taxon>Neopterygii</taxon>
        <taxon>Teleostei</taxon>
        <taxon>Neoteleostei</taxon>
        <taxon>Acanthomorphata</taxon>
        <taxon>Carangaria</taxon>
        <taxon>Pleuronectiformes</taxon>
        <taxon>Pleuronectoidei</taxon>
        <taxon>Pleuronectidae</taxon>
        <taxon>Pleuronectes</taxon>
    </lineage>
</organism>
<dbReference type="Proteomes" id="UP001153269">
    <property type="component" value="Unassembled WGS sequence"/>
</dbReference>
<comment type="caution">
    <text evidence="1">The sequence shown here is derived from an EMBL/GenBank/DDBJ whole genome shotgun (WGS) entry which is preliminary data.</text>
</comment>
<proteinExistence type="predicted"/>
<protein>
    <submittedName>
        <fullName evidence="1">Uncharacterized protein</fullName>
    </submittedName>
</protein>
<evidence type="ECO:0000313" key="1">
    <source>
        <dbReference type="EMBL" id="CAB1424044.1"/>
    </source>
</evidence>
<name>A0A9N7U361_PLEPL</name>
<dbReference type="AlphaFoldDB" id="A0A9N7U361"/>
<reference evidence="1" key="1">
    <citation type="submission" date="2020-03" db="EMBL/GenBank/DDBJ databases">
        <authorList>
            <person name="Weist P."/>
        </authorList>
    </citation>
    <scope>NUCLEOTIDE SEQUENCE</scope>
</reference>
<gene>
    <name evidence="1" type="ORF">PLEPLA_LOCUS11965</name>
</gene>